<protein>
    <recommendedName>
        <fullName evidence="1">DJ-1/PfpI domain-containing protein</fullName>
    </recommendedName>
</protein>
<dbReference type="SUPFAM" id="SSF52317">
    <property type="entry name" value="Class I glutamine amidotransferase-like"/>
    <property type="match status" value="1"/>
</dbReference>
<dbReference type="PANTHER" id="PTHR43130:SF3">
    <property type="entry name" value="HTH-TYPE TRANSCRIPTIONAL REGULATOR RV1931C"/>
    <property type="match status" value="1"/>
</dbReference>
<keyword evidence="3" id="KW-1185">Reference proteome</keyword>
<dbReference type="AlphaFoldDB" id="A0A2P2DXX8"/>
<feature type="domain" description="DJ-1/PfpI" evidence="1">
    <location>
        <begin position="34"/>
        <end position="181"/>
    </location>
</feature>
<evidence type="ECO:0000313" key="2">
    <source>
        <dbReference type="EMBL" id="GBF49482.1"/>
    </source>
</evidence>
<organism evidence="2 3">
    <name type="scientific">Leptospira ryugenii</name>
    <dbReference type="NCBI Taxonomy" id="1917863"/>
    <lineage>
        <taxon>Bacteria</taxon>
        <taxon>Pseudomonadati</taxon>
        <taxon>Spirochaetota</taxon>
        <taxon>Spirochaetia</taxon>
        <taxon>Leptospirales</taxon>
        <taxon>Leptospiraceae</taxon>
        <taxon>Leptospira</taxon>
    </lineage>
</organism>
<name>A0A2P2DXX8_9LEPT</name>
<gene>
    <name evidence="2" type="ORF">LPTSP4_09950</name>
</gene>
<dbReference type="InterPro" id="IPR029062">
    <property type="entry name" value="Class_I_gatase-like"/>
</dbReference>
<dbReference type="Pfam" id="PF01965">
    <property type="entry name" value="DJ-1_PfpI"/>
    <property type="match status" value="1"/>
</dbReference>
<sequence>MKPIFDFSTWHTIEGDLPDLQSRVEDVVGRKNIVLVADTQGTEIFDLLAPYSLFQETKQANVYIVAQEKKPIPLFKGLSVMPHYSVAEFDSLRKKVDVLIIPNLSAMVPSDHNQTLIQWIQKQKRDDPYLLSICDGSLTAAETGMFDGVPLTTHSLDLERFQTYYDKPLWVNGVSMTAKGKKVSTAGVSNAVDGTLYIIKDLYGDGVYEKTKAKIKYPHMDLVRRGANASLDFDAYFEIFKKVFLRDNKRIGVFLEDGIDEFMLAAILDSNARTFPESIDTFTQQKSYVLSKGGLVFFPTKLDSSFPFDEIHSLNGKPDWANKSTNANWILYTKEEASYIFSICLSEIQKKEGKDFEKIVRALLDYR</sequence>
<proteinExistence type="predicted"/>
<dbReference type="Gene3D" id="3.40.50.880">
    <property type="match status" value="1"/>
</dbReference>
<dbReference type="EMBL" id="BFBB01000003">
    <property type="protein sequence ID" value="GBF49482.1"/>
    <property type="molecule type" value="Genomic_DNA"/>
</dbReference>
<evidence type="ECO:0000313" key="3">
    <source>
        <dbReference type="Proteomes" id="UP000245133"/>
    </source>
</evidence>
<dbReference type="InterPro" id="IPR002818">
    <property type="entry name" value="DJ-1/PfpI"/>
</dbReference>
<accession>A0A2P2DXX8</accession>
<comment type="caution">
    <text evidence="2">The sequence shown here is derived from an EMBL/GenBank/DDBJ whole genome shotgun (WGS) entry which is preliminary data.</text>
</comment>
<reference evidence="2 3" key="1">
    <citation type="submission" date="2018-02" db="EMBL/GenBank/DDBJ databases">
        <title>Novel Leptospira species isolated from soil and water in Japan.</title>
        <authorList>
            <person name="Nakao R."/>
            <person name="Masuzawa T."/>
        </authorList>
    </citation>
    <scope>NUCLEOTIDE SEQUENCE [LARGE SCALE GENOMIC DNA]</scope>
    <source>
        <strain evidence="2 3">YH101</strain>
    </source>
</reference>
<dbReference type="RefSeq" id="WP_209451986.1">
    <property type="nucleotide sequence ID" value="NZ_BFBB01000003.1"/>
</dbReference>
<dbReference type="InterPro" id="IPR052158">
    <property type="entry name" value="INH-QAR"/>
</dbReference>
<dbReference type="Proteomes" id="UP000245133">
    <property type="component" value="Unassembled WGS sequence"/>
</dbReference>
<dbReference type="PANTHER" id="PTHR43130">
    <property type="entry name" value="ARAC-FAMILY TRANSCRIPTIONAL REGULATOR"/>
    <property type="match status" value="1"/>
</dbReference>
<evidence type="ECO:0000259" key="1">
    <source>
        <dbReference type="Pfam" id="PF01965"/>
    </source>
</evidence>